<proteinExistence type="predicted"/>
<dbReference type="Proteomes" id="UP000070720">
    <property type="component" value="Chromosome 2"/>
</dbReference>
<accession>A0A0E0S2T7</accession>
<sequence length="57" mass="6603">MGSALFKLLPDKNRENELLNRIRIRENLHLDPSKRQIDWTLTTNKETKSNADPVSAL</sequence>
<reference evidence="3 4" key="1">
    <citation type="journal article" date="2007" name="Science">
        <title>The Fusarium graminearum genome reveals a link between localized polymorphism and pathogen specialization.</title>
        <authorList>
            <person name="Cuomo C.A."/>
            <person name="Gueldener U."/>
            <person name="Xu J.-R."/>
            <person name="Trail F."/>
            <person name="Turgeon B.G."/>
            <person name="Di Pietro A."/>
            <person name="Walton J.D."/>
            <person name="Ma L.-J."/>
            <person name="Baker S.E."/>
            <person name="Rep M."/>
            <person name="Adam G."/>
            <person name="Antoniw J."/>
            <person name="Baldwin T."/>
            <person name="Calvo S.E."/>
            <person name="Chang Y.-L."/>
            <person name="DeCaprio D."/>
            <person name="Gale L.R."/>
            <person name="Gnerre S."/>
            <person name="Goswami R.S."/>
            <person name="Hammond-Kosack K."/>
            <person name="Harris L.J."/>
            <person name="Hilburn K."/>
            <person name="Kennell J.C."/>
            <person name="Kroken S."/>
            <person name="Magnuson J.K."/>
            <person name="Mannhaupt G."/>
            <person name="Mauceli E.W."/>
            <person name="Mewes H.-W."/>
            <person name="Mitterbauer R."/>
            <person name="Muehlbauer G."/>
            <person name="Muensterkoetter M."/>
            <person name="Nelson D."/>
            <person name="O'Donnell K."/>
            <person name="Ouellet T."/>
            <person name="Qi W."/>
            <person name="Quesneville H."/>
            <person name="Roncero M.I.G."/>
            <person name="Seong K.-Y."/>
            <person name="Tetko I.V."/>
            <person name="Urban M."/>
            <person name="Waalwijk C."/>
            <person name="Ward T.J."/>
            <person name="Yao J."/>
            <person name="Birren B.W."/>
            <person name="Kistler H.C."/>
        </authorList>
    </citation>
    <scope>NUCLEOTIDE SEQUENCE [LARGE SCALE GENOMIC DNA]</scope>
    <source>
        <strain evidence="4">ATCC MYA-4620 / CBS 123657 / FGSC 9075 / NRRL 31084 / PH-1</strain>
        <strain evidence="3">PH-1 / ATCC MYA-4620 / FGSC 9075 / NRRL 31084</strain>
    </source>
</reference>
<reference evidence="2 4" key="3">
    <citation type="journal article" date="2015" name="BMC Genomics">
        <title>The completed genome sequence of the pathogenic ascomycete fungus Fusarium graminearum.</title>
        <authorList>
            <person name="King R."/>
            <person name="Urban M."/>
            <person name="Hammond-Kosack M.C."/>
            <person name="Hassani-Pak K."/>
            <person name="Hammond-Kosack K.E."/>
        </authorList>
    </citation>
    <scope>NUCLEOTIDE SEQUENCE [LARGE SCALE GENOMIC DNA]</scope>
    <source>
        <strain evidence="4">ATCC MYA-4620 / CBS 123657 / FGSC 9075 / NRRL 31084 / PH-1</strain>
        <strain evidence="2">PH-1</strain>
    </source>
</reference>
<dbReference type="EnsemblFungi" id="CEF77812">
    <property type="protein sequence ID" value="CEF77812"/>
    <property type="gene ID" value="FGRRES_15171"/>
</dbReference>
<reference evidence="3 4" key="2">
    <citation type="journal article" date="2010" name="Nature">
        <title>Comparative genomics reveals mobile pathogenicity chromosomes in Fusarium.</title>
        <authorList>
            <person name="Ma L.J."/>
            <person name="van der Does H.C."/>
            <person name="Borkovich K.A."/>
            <person name="Coleman J.J."/>
            <person name="Daboussi M.J."/>
            <person name="Di Pietro A."/>
            <person name="Dufresne M."/>
            <person name="Freitag M."/>
            <person name="Grabherr M."/>
            <person name="Henrissat B."/>
            <person name="Houterman P.M."/>
            <person name="Kang S."/>
            <person name="Shim W.B."/>
            <person name="Woloshuk C."/>
            <person name="Xie X."/>
            <person name="Xu J.R."/>
            <person name="Antoniw J."/>
            <person name="Baker S.E."/>
            <person name="Bluhm B.H."/>
            <person name="Breakspear A."/>
            <person name="Brown D.W."/>
            <person name="Butchko R.A."/>
            <person name="Chapman S."/>
            <person name="Coulson R."/>
            <person name="Coutinho P.M."/>
            <person name="Danchin E.G."/>
            <person name="Diener A."/>
            <person name="Gale L.R."/>
            <person name="Gardiner D.M."/>
            <person name="Goff S."/>
            <person name="Hammond-Kosack K.E."/>
            <person name="Hilburn K."/>
            <person name="Hua-Van A."/>
            <person name="Jonkers W."/>
            <person name="Kazan K."/>
            <person name="Kodira C.D."/>
            <person name="Koehrsen M."/>
            <person name="Kumar L."/>
            <person name="Lee Y.H."/>
            <person name="Li L."/>
            <person name="Manners J.M."/>
            <person name="Miranda-Saavedra D."/>
            <person name="Mukherjee M."/>
            <person name="Park G."/>
            <person name="Park J."/>
            <person name="Park S.Y."/>
            <person name="Proctor R.H."/>
            <person name="Regev A."/>
            <person name="Ruiz-Roldan M.C."/>
            <person name="Sain D."/>
            <person name="Sakthikumar S."/>
            <person name="Sykes S."/>
            <person name="Schwartz D.C."/>
            <person name="Turgeon B.G."/>
            <person name="Wapinski I."/>
            <person name="Yoder O."/>
            <person name="Young S."/>
            <person name="Zeng Q."/>
            <person name="Zhou S."/>
            <person name="Galagan J."/>
            <person name="Cuomo C.A."/>
            <person name="Kistler H.C."/>
            <person name="Rep M."/>
        </authorList>
    </citation>
    <scope>GENOME REANNOTATION</scope>
    <source>
        <strain evidence="4">ATCC MYA-4620 / CBS 123657 / FGSC 9075 / NRRL 31084 / PH-1</strain>
        <strain evidence="3">PH-1 / ATCC MYA-4620 / FGSC 9075 / NRRL 31084</strain>
    </source>
</reference>
<organism evidence="2 4">
    <name type="scientific">Gibberella zeae (strain ATCC MYA-4620 / CBS 123657 / FGSC 9075 / NRRL 31084 / PH-1)</name>
    <name type="common">Wheat head blight fungus</name>
    <name type="synonym">Fusarium graminearum</name>
    <dbReference type="NCBI Taxonomy" id="229533"/>
    <lineage>
        <taxon>Eukaryota</taxon>
        <taxon>Fungi</taxon>
        <taxon>Dikarya</taxon>
        <taxon>Ascomycota</taxon>
        <taxon>Pezizomycotina</taxon>
        <taxon>Sordariomycetes</taxon>
        <taxon>Hypocreomycetidae</taxon>
        <taxon>Hypocreales</taxon>
        <taxon>Nectriaceae</taxon>
        <taxon>Fusarium</taxon>
    </lineage>
</organism>
<dbReference type="EMBL" id="HG970333">
    <property type="protein sequence ID" value="CEF77812.1"/>
    <property type="molecule type" value="Genomic_DNA"/>
</dbReference>
<evidence type="ECO:0000313" key="3">
    <source>
        <dbReference type="EnsemblFungi" id="CEF77812"/>
    </source>
</evidence>
<gene>
    <name evidence="2" type="ORF">FGRAMPH1_01T12021</name>
</gene>
<protein>
    <submittedName>
        <fullName evidence="2">Chromosome 2, complete genome</fullName>
    </submittedName>
</protein>
<dbReference type="VEuPathDB" id="FungiDB:FGRAMPH1_01G12021"/>
<evidence type="ECO:0000313" key="2">
    <source>
        <dbReference type="EMBL" id="CEF77812.1"/>
    </source>
</evidence>
<evidence type="ECO:0000256" key="1">
    <source>
        <dbReference type="SAM" id="MobiDB-lite"/>
    </source>
</evidence>
<accession>A0A098DH98</accession>
<dbReference type="AlphaFoldDB" id="A0A098DH98"/>
<feature type="region of interest" description="Disordered" evidence="1">
    <location>
        <begin position="36"/>
        <end position="57"/>
    </location>
</feature>
<evidence type="ECO:0000313" key="4">
    <source>
        <dbReference type="Proteomes" id="UP000070720"/>
    </source>
</evidence>
<keyword evidence="4" id="KW-1185">Reference proteome</keyword>
<dbReference type="InParanoid" id="A0A098DH98"/>
<reference evidence="3" key="4">
    <citation type="submission" date="2017-01" db="UniProtKB">
        <authorList>
            <consortium name="EnsemblFungi"/>
        </authorList>
    </citation>
    <scope>IDENTIFICATION</scope>
    <source>
        <strain evidence="3">PH-1 / ATCC MYA-4620 / FGSC 9075 / NRRL 31084</strain>
    </source>
</reference>
<name>A0A098DH98_GIBZE</name>